<feature type="region of interest" description="Disordered" evidence="1">
    <location>
        <begin position="79"/>
        <end position="100"/>
    </location>
</feature>
<sequence>MECFWQSCYHKKKPAYKSEDDWTIWKMRYTQNKLLTAVLGKSLITAIEPVAISTKLKVKKNQKITLAFESNLKISNKTDFQDSNTNDDRLSELRGGSGGN</sequence>
<protein>
    <submittedName>
        <fullName evidence="3">Uncharacterized protein</fullName>
    </submittedName>
</protein>
<keyword evidence="2" id="KW-1185">Reference proteome</keyword>
<accession>A0A1I7XYA2</accession>
<dbReference type="AlphaFoldDB" id="A0A1I7XYA2"/>
<evidence type="ECO:0000313" key="3">
    <source>
        <dbReference type="WBParaSite" id="L893_g10546.t1"/>
    </source>
</evidence>
<dbReference type="WBParaSite" id="L893_g10546.t1">
    <property type="protein sequence ID" value="L893_g10546.t1"/>
    <property type="gene ID" value="L893_g10546"/>
</dbReference>
<organism evidence="2 3">
    <name type="scientific">Steinernema glaseri</name>
    <dbReference type="NCBI Taxonomy" id="37863"/>
    <lineage>
        <taxon>Eukaryota</taxon>
        <taxon>Metazoa</taxon>
        <taxon>Ecdysozoa</taxon>
        <taxon>Nematoda</taxon>
        <taxon>Chromadorea</taxon>
        <taxon>Rhabditida</taxon>
        <taxon>Tylenchina</taxon>
        <taxon>Panagrolaimomorpha</taxon>
        <taxon>Strongyloidoidea</taxon>
        <taxon>Steinernematidae</taxon>
        <taxon>Steinernema</taxon>
    </lineage>
</organism>
<evidence type="ECO:0000313" key="2">
    <source>
        <dbReference type="Proteomes" id="UP000095287"/>
    </source>
</evidence>
<reference evidence="3" key="1">
    <citation type="submission" date="2016-11" db="UniProtKB">
        <authorList>
            <consortium name="WormBaseParasite"/>
        </authorList>
    </citation>
    <scope>IDENTIFICATION</scope>
</reference>
<evidence type="ECO:0000256" key="1">
    <source>
        <dbReference type="SAM" id="MobiDB-lite"/>
    </source>
</evidence>
<dbReference type="Proteomes" id="UP000095287">
    <property type="component" value="Unplaced"/>
</dbReference>
<name>A0A1I7XYA2_9BILA</name>
<proteinExistence type="predicted"/>